<keyword evidence="3 5" id="KW-1133">Transmembrane helix</keyword>
<dbReference type="PANTHER" id="PTHR22950:SF666">
    <property type="entry name" value="VACUOLAR AMINO ACID TRANSPORTER 4"/>
    <property type="match status" value="1"/>
</dbReference>
<dbReference type="GO" id="GO:0015179">
    <property type="term" value="F:L-amino acid transmembrane transporter activity"/>
    <property type="evidence" value="ECO:0007669"/>
    <property type="project" value="TreeGrafter"/>
</dbReference>
<keyword evidence="4 5" id="KW-0472">Membrane</keyword>
<feature type="transmembrane region" description="Helical" evidence="5">
    <location>
        <begin position="392"/>
        <end position="417"/>
    </location>
</feature>
<reference evidence="7 8" key="1">
    <citation type="submission" date="2012-05" db="EMBL/GenBank/DDBJ databases">
        <title>Recombination and specialization in a pathogen metapopulation.</title>
        <authorList>
            <person name="Gardiner A."/>
            <person name="Kemen E."/>
            <person name="Schultz-Larsen T."/>
            <person name="MacLean D."/>
            <person name="Van Oosterhout C."/>
            <person name="Jones J.D.G."/>
        </authorList>
    </citation>
    <scope>NUCLEOTIDE SEQUENCE [LARGE SCALE GENOMIC DNA]</scope>
    <source>
        <strain evidence="7 8">Ac Nc2</strain>
    </source>
</reference>
<dbReference type="AlphaFoldDB" id="A0A024GE66"/>
<feature type="transmembrane region" description="Helical" evidence="5">
    <location>
        <begin position="437"/>
        <end position="459"/>
    </location>
</feature>
<evidence type="ECO:0000256" key="4">
    <source>
        <dbReference type="ARBA" id="ARBA00023136"/>
    </source>
</evidence>
<feature type="transmembrane region" description="Helical" evidence="5">
    <location>
        <begin position="538"/>
        <end position="556"/>
    </location>
</feature>
<evidence type="ECO:0000256" key="5">
    <source>
        <dbReference type="SAM" id="Phobius"/>
    </source>
</evidence>
<evidence type="ECO:0000256" key="2">
    <source>
        <dbReference type="ARBA" id="ARBA00022692"/>
    </source>
</evidence>
<keyword evidence="8" id="KW-1185">Reference proteome</keyword>
<name>A0A024GE66_9STRA</name>
<feature type="transmembrane region" description="Helical" evidence="5">
    <location>
        <begin position="323"/>
        <end position="346"/>
    </location>
</feature>
<dbReference type="PANTHER" id="PTHR22950">
    <property type="entry name" value="AMINO ACID TRANSPORTER"/>
    <property type="match status" value="1"/>
</dbReference>
<feature type="transmembrane region" description="Helical" evidence="5">
    <location>
        <begin position="358"/>
        <end position="380"/>
    </location>
</feature>
<dbReference type="GO" id="GO:0016020">
    <property type="term" value="C:membrane"/>
    <property type="evidence" value="ECO:0007669"/>
    <property type="project" value="UniProtKB-SubCell"/>
</dbReference>
<protein>
    <recommendedName>
        <fullName evidence="6">Amino acid transporter transmembrane domain-containing protein</fullName>
    </recommendedName>
</protein>
<evidence type="ECO:0000313" key="7">
    <source>
        <dbReference type="EMBL" id="CCI44954.1"/>
    </source>
</evidence>
<keyword evidence="2 5" id="KW-0812">Transmembrane</keyword>
<evidence type="ECO:0000313" key="8">
    <source>
        <dbReference type="Proteomes" id="UP000053237"/>
    </source>
</evidence>
<evidence type="ECO:0000259" key="6">
    <source>
        <dbReference type="Pfam" id="PF01490"/>
    </source>
</evidence>
<comment type="caution">
    <text evidence="7">The sequence shown here is derived from an EMBL/GenBank/DDBJ whole genome shotgun (WGS) entry which is preliminary data.</text>
</comment>
<dbReference type="Pfam" id="PF01490">
    <property type="entry name" value="Aa_trans"/>
    <property type="match status" value="1"/>
</dbReference>
<proteinExistence type="predicted"/>
<gene>
    <name evidence="7" type="ORF">BN9_058010</name>
</gene>
<organism evidence="7 8">
    <name type="scientific">Albugo candida</name>
    <dbReference type="NCBI Taxonomy" id="65357"/>
    <lineage>
        <taxon>Eukaryota</taxon>
        <taxon>Sar</taxon>
        <taxon>Stramenopiles</taxon>
        <taxon>Oomycota</taxon>
        <taxon>Peronosporomycetes</taxon>
        <taxon>Albuginales</taxon>
        <taxon>Albuginaceae</taxon>
        <taxon>Albugo</taxon>
    </lineage>
</organism>
<dbReference type="InterPro" id="IPR013057">
    <property type="entry name" value="AA_transpt_TM"/>
</dbReference>
<feature type="domain" description="Amino acid transporter transmembrane" evidence="6">
    <location>
        <begin position="180"/>
        <end position="556"/>
    </location>
</feature>
<feature type="transmembrane region" description="Helical" evidence="5">
    <location>
        <begin position="209"/>
        <end position="230"/>
    </location>
</feature>
<dbReference type="Proteomes" id="UP000053237">
    <property type="component" value="Unassembled WGS sequence"/>
</dbReference>
<comment type="subcellular location">
    <subcellularLocation>
        <location evidence="1">Membrane</location>
        <topology evidence="1">Multi-pass membrane protein</topology>
    </subcellularLocation>
</comment>
<feature type="transmembrane region" description="Helical" evidence="5">
    <location>
        <begin position="261"/>
        <end position="279"/>
    </location>
</feature>
<feature type="transmembrane region" description="Helical" evidence="5">
    <location>
        <begin position="285"/>
        <end position="311"/>
    </location>
</feature>
<feature type="transmembrane region" description="Helical" evidence="5">
    <location>
        <begin position="480"/>
        <end position="497"/>
    </location>
</feature>
<dbReference type="InParanoid" id="A0A024GE66"/>
<dbReference type="EMBL" id="CAIX01000084">
    <property type="protein sequence ID" value="CCI44954.1"/>
    <property type="molecule type" value="Genomic_DNA"/>
</dbReference>
<feature type="transmembrane region" description="Helical" evidence="5">
    <location>
        <begin position="503"/>
        <end position="526"/>
    </location>
</feature>
<evidence type="ECO:0000256" key="3">
    <source>
        <dbReference type="ARBA" id="ARBA00022989"/>
    </source>
</evidence>
<dbReference type="OrthoDB" id="1684102at2759"/>
<sequence length="566" mass="62991">MADNVWDLHKALRGITARRDTDPGGRISDGQKALDLAVPGGFRRHHQRSVKRHTSQPVDTIDTAPIVSSKLRQQILARIDQVYDPFIGNMLSQDNDSYDELTFKERVENLLETPKLHHPLHRRFGRISTSTLAETSRLLDIEEEIDGLETENSGKIQATKSYQTRTNTSSTSTIERSGKTSTLSHALLTLLKSFVGTGVLFLPEGFKSGGILFSPICLTVIAAFTLYAMVRLLQCRELVGGTYGHIGYLAFGNWGRRMVQISILLMQAGFCCTYVIFVAKNMAQVFAYFGWNVSTSALILSQVAIYIPLSWIRYISYFSISNLIADVFILYGLAFILGNCLSVLIVDGPKPVEYFNTSSYPVFIGTAVFTFEGIGLVLPTQSSLSPERQAQFVSLLVGTVSGLLVFYSIFSSLNYLAFGQRIQPMVTSSLPRNGWSISVQFGYSIAQALSYPLFLFPVVKITEEMMGFPKRASGLKRTKNMLRALIVVITISVAYFGQTHLDLFVSIVGAFCCVPLSFIYPPLFYLKLVKDTSYFGRMLDMFVATSGILMFIFVTYSNLSAWKGTK</sequence>
<accession>A0A024GE66</accession>
<evidence type="ECO:0000256" key="1">
    <source>
        <dbReference type="ARBA" id="ARBA00004141"/>
    </source>
</evidence>
<dbReference type="STRING" id="65357.A0A024GE66"/>